<dbReference type="EMBL" id="MU825397">
    <property type="protein sequence ID" value="KAJ7393756.1"/>
    <property type="molecule type" value="Genomic_DNA"/>
</dbReference>
<dbReference type="InterPro" id="IPR045860">
    <property type="entry name" value="Snake_toxin-like_sf"/>
</dbReference>
<keyword evidence="1" id="KW-0675">Receptor</keyword>
<proteinExistence type="predicted"/>
<dbReference type="Proteomes" id="UP001163046">
    <property type="component" value="Unassembled WGS sequence"/>
</dbReference>
<evidence type="ECO:0000313" key="2">
    <source>
        <dbReference type="Proteomes" id="UP001163046"/>
    </source>
</evidence>
<comment type="caution">
    <text evidence="1">The sequence shown here is derived from an EMBL/GenBank/DDBJ whole genome shotgun (WGS) entry which is preliminary data.</text>
</comment>
<accession>A0A9X0A5C4</accession>
<dbReference type="Gene3D" id="2.10.60.10">
    <property type="entry name" value="CD59"/>
    <property type="match status" value="1"/>
</dbReference>
<gene>
    <name evidence="1" type="primary">CD59</name>
    <name evidence="1" type="ORF">OS493_003415</name>
</gene>
<organism evidence="1 2">
    <name type="scientific">Desmophyllum pertusum</name>
    <dbReference type="NCBI Taxonomy" id="174260"/>
    <lineage>
        <taxon>Eukaryota</taxon>
        <taxon>Metazoa</taxon>
        <taxon>Cnidaria</taxon>
        <taxon>Anthozoa</taxon>
        <taxon>Hexacorallia</taxon>
        <taxon>Scleractinia</taxon>
        <taxon>Caryophylliina</taxon>
        <taxon>Caryophylliidae</taxon>
        <taxon>Desmophyllum</taxon>
    </lineage>
</organism>
<dbReference type="OrthoDB" id="10276628at2759"/>
<protein>
    <submittedName>
        <fullName evidence="1">Ly-6 antigen / uPA receptor -like domain</fullName>
    </submittedName>
</protein>
<dbReference type="SUPFAM" id="SSF57302">
    <property type="entry name" value="Snake toxin-like"/>
    <property type="match status" value="1"/>
</dbReference>
<reference evidence="1" key="1">
    <citation type="submission" date="2023-01" db="EMBL/GenBank/DDBJ databases">
        <title>Genome assembly of the deep-sea coral Lophelia pertusa.</title>
        <authorList>
            <person name="Herrera S."/>
            <person name="Cordes E."/>
        </authorList>
    </citation>
    <scope>NUCLEOTIDE SEQUENCE</scope>
    <source>
        <strain evidence="1">USNM1676648</strain>
        <tissue evidence="1">Polyp</tissue>
    </source>
</reference>
<dbReference type="AlphaFoldDB" id="A0A9X0A5C4"/>
<keyword evidence="2" id="KW-1185">Reference proteome</keyword>
<sequence>MTFRNRSDALPLSYRRLTAPVVTYNTMKKSLFVLIIRLSFTSFGFCIKCYFCPLRIASRDGLKYLTPQQCEKNQTEVTCGYALDRCFKAHQKKKIENGSEIERELRGCADDKYCDLFKKQLEQAEMFGWDFDLACCQSELCNTGERVTFETALWMSFVLSSVLVMI</sequence>
<name>A0A9X0A5C4_9CNID</name>
<evidence type="ECO:0000313" key="1">
    <source>
        <dbReference type="EMBL" id="KAJ7393756.1"/>
    </source>
</evidence>